<protein>
    <submittedName>
        <fullName evidence="1">TIGR04076 family protein</fullName>
    </submittedName>
</protein>
<dbReference type="Proteomes" id="UP000663499">
    <property type="component" value="Chromosome"/>
</dbReference>
<evidence type="ECO:0000313" key="1">
    <source>
        <dbReference type="EMBL" id="QSX09452.1"/>
    </source>
</evidence>
<dbReference type="KEGG" id="alka:J0B03_05145"/>
<dbReference type="AlphaFoldDB" id="A0A974XGJ4"/>
<dbReference type="NCBIfam" id="TIGR04076">
    <property type="entry name" value="TIGR04076 family protein"/>
    <property type="match status" value="1"/>
</dbReference>
<dbReference type="InterPro" id="IPR023811">
    <property type="entry name" value="CHP04076"/>
</dbReference>
<accession>A0A974XGJ4</accession>
<sequence length="112" mass="12969">MKKCRITVMRKTHYQDLSEMYENPIDHACHMEEGQVFIANGWLKPEGLCDSAWESMSSFVMTLAHGGGNFYDGWMKNKRSAMISCNDGFRPVSFYIEALDEDAEEQKDLRNF</sequence>
<name>A0A974XGJ4_9FIRM</name>
<dbReference type="EMBL" id="CP071444">
    <property type="protein sequence ID" value="QSX09452.1"/>
    <property type="molecule type" value="Genomic_DNA"/>
</dbReference>
<organism evidence="1 2">
    <name type="scientific">Alkalibacter rhizosphaerae</name>
    <dbReference type="NCBI Taxonomy" id="2815577"/>
    <lineage>
        <taxon>Bacteria</taxon>
        <taxon>Bacillati</taxon>
        <taxon>Bacillota</taxon>
        <taxon>Clostridia</taxon>
        <taxon>Eubacteriales</taxon>
        <taxon>Eubacteriaceae</taxon>
        <taxon>Alkalibacter</taxon>
    </lineage>
</organism>
<keyword evidence="2" id="KW-1185">Reference proteome</keyword>
<gene>
    <name evidence="1" type="ORF">J0B03_05145</name>
</gene>
<reference evidence="1" key="1">
    <citation type="submission" date="2021-03" db="EMBL/GenBank/DDBJ databases">
        <title>Alkalibacter marinus sp. nov., isolated from tidal flat sediment.</title>
        <authorList>
            <person name="Namirimu T."/>
            <person name="Yang J.-A."/>
            <person name="Yang S.-H."/>
            <person name="Kim Y.-J."/>
            <person name="Kwon K.K."/>
        </authorList>
    </citation>
    <scope>NUCLEOTIDE SEQUENCE</scope>
    <source>
        <strain evidence="1">ES005</strain>
    </source>
</reference>
<dbReference type="RefSeq" id="WP_207300787.1">
    <property type="nucleotide sequence ID" value="NZ_CP071444.1"/>
</dbReference>
<proteinExistence type="predicted"/>
<evidence type="ECO:0000313" key="2">
    <source>
        <dbReference type="Proteomes" id="UP000663499"/>
    </source>
</evidence>